<reference evidence="1" key="1">
    <citation type="journal article" date="2015" name="Proc. Natl. Acad. Sci. U.S.A.">
        <title>Networks of energetic and metabolic interactions define dynamics in microbial communities.</title>
        <authorList>
            <person name="Embree M."/>
            <person name="Liu J.K."/>
            <person name="Al-Bassam M.M."/>
            <person name="Zengler K."/>
        </authorList>
    </citation>
    <scope>NUCLEOTIDE SEQUENCE</scope>
</reference>
<proteinExistence type="predicted"/>
<gene>
    <name evidence="1" type="ORF">ASZ90_004497</name>
</gene>
<dbReference type="PROSITE" id="PS51257">
    <property type="entry name" value="PROKAR_LIPOPROTEIN"/>
    <property type="match status" value="1"/>
</dbReference>
<evidence type="ECO:0008006" key="2">
    <source>
        <dbReference type="Google" id="ProtNLM"/>
    </source>
</evidence>
<name>A0A0W8FXS2_9ZZZZ</name>
<comment type="caution">
    <text evidence="1">The sequence shown here is derived from an EMBL/GenBank/DDBJ whole genome shotgun (WGS) entry which is preliminary data.</text>
</comment>
<accession>A0A0W8FXS2</accession>
<organism evidence="1">
    <name type="scientific">hydrocarbon metagenome</name>
    <dbReference type="NCBI Taxonomy" id="938273"/>
    <lineage>
        <taxon>unclassified sequences</taxon>
        <taxon>metagenomes</taxon>
        <taxon>ecological metagenomes</taxon>
    </lineage>
</organism>
<evidence type="ECO:0000313" key="1">
    <source>
        <dbReference type="EMBL" id="KUG25677.1"/>
    </source>
</evidence>
<sequence>MKQVKKIDIIFLVLFFVPLIFGGCKKAPQIDRSTHAKIYVEITIAQSKYANLPDSLRIAKDKIYSKYNVTEDVYHSVIKSIEPKAEYWDGFYKDVRAYLDSLKRSGTF</sequence>
<dbReference type="EMBL" id="LNQE01000628">
    <property type="protein sequence ID" value="KUG25677.1"/>
    <property type="molecule type" value="Genomic_DNA"/>
</dbReference>
<protein>
    <recommendedName>
        <fullName evidence="2">DUF4296 domain-containing protein</fullName>
    </recommendedName>
</protein>
<dbReference type="AlphaFoldDB" id="A0A0W8FXS2"/>